<keyword evidence="2" id="KW-1185">Reference proteome</keyword>
<gene>
    <name evidence="1" type="ORF">L3Q82_014654</name>
</gene>
<organism evidence="1 2">
    <name type="scientific">Scortum barcoo</name>
    <name type="common">barcoo grunter</name>
    <dbReference type="NCBI Taxonomy" id="214431"/>
    <lineage>
        <taxon>Eukaryota</taxon>
        <taxon>Metazoa</taxon>
        <taxon>Chordata</taxon>
        <taxon>Craniata</taxon>
        <taxon>Vertebrata</taxon>
        <taxon>Euteleostomi</taxon>
        <taxon>Actinopterygii</taxon>
        <taxon>Neopterygii</taxon>
        <taxon>Teleostei</taxon>
        <taxon>Neoteleostei</taxon>
        <taxon>Acanthomorphata</taxon>
        <taxon>Eupercaria</taxon>
        <taxon>Centrarchiformes</taxon>
        <taxon>Terapontoidei</taxon>
        <taxon>Terapontidae</taxon>
        <taxon>Scortum</taxon>
    </lineage>
</organism>
<reference evidence="1" key="1">
    <citation type="submission" date="2022-04" db="EMBL/GenBank/DDBJ databases">
        <title>Jade perch genome.</title>
        <authorList>
            <person name="Chao B."/>
        </authorList>
    </citation>
    <scope>NUCLEOTIDE SEQUENCE</scope>
    <source>
        <strain evidence="1">CB-2022</strain>
    </source>
</reference>
<dbReference type="EMBL" id="CM041547">
    <property type="protein sequence ID" value="KAI3360353.1"/>
    <property type="molecule type" value="Genomic_DNA"/>
</dbReference>
<dbReference type="Proteomes" id="UP000831701">
    <property type="component" value="Chromosome 17"/>
</dbReference>
<sequence length="606" mass="68475">NGPSLLGRGLLEEIRLRWREIKLRHKVRVLKSMMLKDNLLQQVLSEHENVFKEELDTLKDMKITIHVKANATPRFFRPRMGSAGSIPMLKPVGTVRLCGDYKLTVNTVSSLEQYPIPRVEDLFAALTGGKQFSKLDINSAEVLVHYSADRELVLSCDASPYGVGAVLSHVMDDGSERPLGFMSRTLAPTEKRYSQLDKEGLAVMFGIKKFHKYLYGRAFTIYTDHKPLISLFNEKKPIPLMGSLRVQRWAVHLSAYEYNIVYKPGKYNPNADALSRLPLSEKVRENVIISLCSQKGDYAGPFLGEMFLLIVDAHSKWMDIYPVTSATSQVTIEKLRQRFSVFGLPQMLVSDNGTCFTSAESETFIRHVRSAPFHPSSNGLAERAVQTFKEGMRKMKGETLQTRLSRFLFSYRITPQTTTGLSPAELMMSWRLRSALDLLMPDVKTKVQQKQLKQKKTHDTNRKLRRFTPGDKVFIRNYSYGPKWIPGVVKRSLGPVSYTVIIGSGQVVKRNVDQERARLADTAPSSESENDLELVWDTDKETVGPVTSKQEEPPASEPVERGTAALPDMAAESAVRRSERDRTDPSCLCHTGEKKDFIKFLVCSVF</sequence>
<proteinExistence type="predicted"/>
<name>A0ACB8W0P0_9TELE</name>
<evidence type="ECO:0000313" key="1">
    <source>
        <dbReference type="EMBL" id="KAI3360353.1"/>
    </source>
</evidence>
<feature type="non-terminal residue" evidence="1">
    <location>
        <position position="606"/>
    </location>
</feature>
<feature type="non-terminal residue" evidence="1">
    <location>
        <position position="1"/>
    </location>
</feature>
<accession>A0ACB8W0P0</accession>
<evidence type="ECO:0000313" key="2">
    <source>
        <dbReference type="Proteomes" id="UP000831701"/>
    </source>
</evidence>
<protein>
    <submittedName>
        <fullName evidence="1">Uncharacterized protein</fullName>
    </submittedName>
</protein>
<comment type="caution">
    <text evidence="1">The sequence shown here is derived from an EMBL/GenBank/DDBJ whole genome shotgun (WGS) entry which is preliminary data.</text>
</comment>